<keyword evidence="1" id="KW-1133">Transmembrane helix</keyword>
<dbReference type="Proteomes" id="UP000054903">
    <property type="component" value="Unassembled WGS sequence"/>
</dbReference>
<evidence type="ECO:0000256" key="1">
    <source>
        <dbReference type="SAM" id="Phobius"/>
    </source>
</evidence>
<feature type="transmembrane region" description="Helical" evidence="1">
    <location>
        <begin position="12"/>
        <end position="33"/>
    </location>
</feature>
<keyword evidence="3" id="KW-1185">Reference proteome</keyword>
<gene>
    <name evidence="2" type="ORF">AWB77_01590</name>
</gene>
<feature type="transmembrane region" description="Helical" evidence="1">
    <location>
        <begin position="40"/>
        <end position="60"/>
    </location>
</feature>
<keyword evidence="1" id="KW-0812">Transmembrane</keyword>
<dbReference type="AlphaFoldDB" id="A0A158ADC4"/>
<name>A0A158ADC4_9BURK</name>
<protein>
    <submittedName>
        <fullName evidence="2">Membrane protein</fullName>
    </submittedName>
</protein>
<sequence length="61" mass="6375">MLINNDLEIGYLVVVFALLGVILFGALLTALHLDGWHPKLIGAAIGALLGLALIEAVPILT</sequence>
<proteinExistence type="predicted"/>
<reference evidence="2" key="1">
    <citation type="submission" date="2016-01" db="EMBL/GenBank/DDBJ databases">
        <authorList>
            <person name="Peeters C."/>
        </authorList>
    </citation>
    <scope>NUCLEOTIDE SEQUENCE</scope>
    <source>
        <strain evidence="2">LMG 29320</strain>
    </source>
</reference>
<dbReference type="STRING" id="1777138.AWB77_01590"/>
<dbReference type="OrthoDB" id="9109376at2"/>
<evidence type="ECO:0000313" key="3">
    <source>
        <dbReference type="Proteomes" id="UP000054903"/>
    </source>
</evidence>
<accession>A0A158ADC4</accession>
<comment type="caution">
    <text evidence="2">The sequence shown here is derived from an EMBL/GenBank/DDBJ whole genome shotgun (WGS) entry which is preliminary data.</text>
</comment>
<organism evidence="2 3">
    <name type="scientific">Caballeronia fortuita</name>
    <dbReference type="NCBI Taxonomy" id="1777138"/>
    <lineage>
        <taxon>Bacteria</taxon>
        <taxon>Pseudomonadati</taxon>
        <taxon>Pseudomonadota</taxon>
        <taxon>Betaproteobacteria</taxon>
        <taxon>Burkholderiales</taxon>
        <taxon>Burkholderiaceae</taxon>
        <taxon>Caballeronia</taxon>
    </lineage>
</organism>
<dbReference type="RefSeq" id="WP_061134083.1">
    <property type="nucleotide sequence ID" value="NZ_FCNX02000003.1"/>
</dbReference>
<evidence type="ECO:0000313" key="2">
    <source>
        <dbReference type="EMBL" id="SAK55067.1"/>
    </source>
</evidence>
<keyword evidence="1" id="KW-0472">Membrane</keyword>
<dbReference type="EMBL" id="FCNX02000003">
    <property type="protein sequence ID" value="SAK55067.1"/>
    <property type="molecule type" value="Genomic_DNA"/>
</dbReference>